<evidence type="ECO:0000256" key="14">
    <source>
        <dbReference type="ARBA" id="ARBA00022840"/>
    </source>
</evidence>
<keyword evidence="14" id="KW-0067">ATP-binding</keyword>
<evidence type="ECO:0000256" key="9">
    <source>
        <dbReference type="ARBA" id="ARBA00022723"/>
    </source>
</evidence>
<dbReference type="AlphaFoldDB" id="A0ABD0SEK7"/>
<evidence type="ECO:0000256" key="13">
    <source>
        <dbReference type="ARBA" id="ARBA00022806"/>
    </source>
</evidence>
<dbReference type="GO" id="GO:0003678">
    <property type="term" value="F:DNA helicase activity"/>
    <property type="evidence" value="ECO:0007669"/>
    <property type="project" value="UniProtKB-EC"/>
</dbReference>
<dbReference type="Pfam" id="PF13087">
    <property type="entry name" value="AAA_12"/>
    <property type="match status" value="1"/>
</dbReference>
<evidence type="ECO:0000256" key="12">
    <source>
        <dbReference type="ARBA" id="ARBA00022801"/>
    </source>
</evidence>
<evidence type="ECO:0000256" key="4">
    <source>
        <dbReference type="ARBA" id="ARBA00012551"/>
    </source>
</evidence>
<dbReference type="SUPFAM" id="SSF52540">
    <property type="entry name" value="P-loop containing nucleoside triphosphate hydrolases"/>
    <property type="match status" value="1"/>
</dbReference>
<keyword evidence="13" id="KW-0347">Helicase</keyword>
<evidence type="ECO:0000256" key="22">
    <source>
        <dbReference type="ARBA" id="ARBA00047995"/>
    </source>
</evidence>
<keyword evidence="18" id="KW-0234">DNA repair</keyword>
<comment type="subcellular location">
    <subcellularLocation>
        <location evidence="2">Nucleus</location>
    </subcellularLocation>
</comment>
<keyword evidence="9" id="KW-0479">Metal-binding</keyword>
<evidence type="ECO:0000256" key="7">
    <source>
        <dbReference type="ARBA" id="ARBA00022705"/>
    </source>
</evidence>
<dbReference type="InterPro" id="IPR041679">
    <property type="entry name" value="DNA2/NAM7-like_C"/>
</dbReference>
<dbReference type="Pfam" id="PF13086">
    <property type="entry name" value="AAA_11"/>
    <property type="match status" value="2"/>
</dbReference>
<dbReference type="InterPro" id="IPR050534">
    <property type="entry name" value="Coronavir_polyprotein_1ab"/>
</dbReference>
<evidence type="ECO:0000259" key="25">
    <source>
        <dbReference type="Pfam" id="PF13086"/>
    </source>
</evidence>
<evidence type="ECO:0000256" key="18">
    <source>
        <dbReference type="ARBA" id="ARBA00023204"/>
    </source>
</evidence>
<evidence type="ECO:0000256" key="21">
    <source>
        <dbReference type="ARBA" id="ARBA00032548"/>
    </source>
</evidence>
<keyword evidence="12" id="KW-0378">Hydrolase</keyword>
<proteinExistence type="inferred from homology"/>
<feature type="region of interest" description="Disordered" evidence="23">
    <location>
        <begin position="1"/>
        <end position="60"/>
    </location>
</feature>
<dbReference type="PANTHER" id="PTHR43788">
    <property type="entry name" value="DNA2/NAM7 HELICASE FAMILY MEMBER"/>
    <property type="match status" value="1"/>
</dbReference>
<feature type="compositionally biased region" description="Basic and acidic residues" evidence="23">
    <location>
        <begin position="37"/>
        <end position="56"/>
    </location>
</feature>
<protein>
    <recommendedName>
        <fullName evidence="5">DNA replication ATP-dependent helicase/nuclease DNA2</fullName>
        <ecNumber evidence="4">3.6.4.12</ecNumber>
    </recommendedName>
    <alternativeName>
        <fullName evidence="21">DNA replication ATP-dependent helicase-like homolog</fullName>
    </alternativeName>
</protein>
<evidence type="ECO:0000256" key="15">
    <source>
        <dbReference type="ARBA" id="ARBA00023004"/>
    </source>
</evidence>
<dbReference type="Gene3D" id="3.40.50.300">
    <property type="entry name" value="P-loop containing nucleotide triphosphate hydrolases"/>
    <property type="match status" value="2"/>
</dbReference>
<keyword evidence="7" id="KW-0235">DNA replication</keyword>
<keyword evidence="20" id="KW-0511">Multifunctional enzyme</keyword>
<evidence type="ECO:0000256" key="16">
    <source>
        <dbReference type="ARBA" id="ARBA00023014"/>
    </source>
</evidence>
<feature type="domain" description="DNA replication factor Dna2 N-terminal" evidence="24">
    <location>
        <begin position="259"/>
        <end position="457"/>
    </location>
</feature>
<dbReference type="EC" id="3.6.4.12" evidence="4"/>
<dbReference type="Gene3D" id="3.90.320.10">
    <property type="match status" value="1"/>
</dbReference>
<feature type="domain" description="DNA2/NAM7 helicase helicase" evidence="25">
    <location>
        <begin position="813"/>
        <end position="907"/>
    </location>
</feature>
<dbReference type="GO" id="GO:0006281">
    <property type="term" value="P:DNA repair"/>
    <property type="evidence" value="ECO:0007669"/>
    <property type="project" value="UniProtKB-KW"/>
</dbReference>
<feature type="compositionally biased region" description="Basic residues" evidence="23">
    <location>
        <begin position="1"/>
        <end position="11"/>
    </location>
</feature>
<keyword evidence="19" id="KW-0539">Nucleus</keyword>
<evidence type="ECO:0000313" key="27">
    <source>
        <dbReference type="EMBL" id="KAL0818269.1"/>
    </source>
</evidence>
<dbReference type="GO" id="GO:0016787">
    <property type="term" value="F:hydrolase activity"/>
    <property type="evidence" value="ECO:0007669"/>
    <property type="project" value="UniProtKB-KW"/>
</dbReference>
<keyword evidence="15" id="KW-0408">Iron</keyword>
<evidence type="ECO:0000256" key="2">
    <source>
        <dbReference type="ARBA" id="ARBA00004123"/>
    </source>
</evidence>
<dbReference type="PANTHER" id="PTHR43788:SF8">
    <property type="entry name" value="DNA-BINDING PROTEIN SMUBP-2"/>
    <property type="match status" value="1"/>
</dbReference>
<evidence type="ECO:0000256" key="6">
    <source>
        <dbReference type="ARBA" id="ARBA00022485"/>
    </source>
</evidence>
<dbReference type="GO" id="GO:0004518">
    <property type="term" value="F:nuclease activity"/>
    <property type="evidence" value="ECO:0007669"/>
    <property type="project" value="UniProtKB-KW"/>
</dbReference>
<dbReference type="CDD" id="cd18808">
    <property type="entry name" value="SF1_C_Upf1"/>
    <property type="match status" value="1"/>
</dbReference>
<evidence type="ECO:0000259" key="24">
    <source>
        <dbReference type="Pfam" id="PF08696"/>
    </source>
</evidence>
<feature type="domain" description="DNA2/NAM7 helicase-like C-terminal" evidence="26">
    <location>
        <begin position="989"/>
        <end position="1193"/>
    </location>
</feature>
<dbReference type="GO" id="GO:0005524">
    <property type="term" value="F:ATP binding"/>
    <property type="evidence" value="ECO:0007669"/>
    <property type="project" value="UniProtKB-KW"/>
</dbReference>
<evidence type="ECO:0000256" key="10">
    <source>
        <dbReference type="ARBA" id="ARBA00022741"/>
    </source>
</evidence>
<keyword evidence="10" id="KW-0547">Nucleotide-binding</keyword>
<evidence type="ECO:0000256" key="8">
    <source>
        <dbReference type="ARBA" id="ARBA00022722"/>
    </source>
</evidence>
<dbReference type="InterPro" id="IPR026851">
    <property type="entry name" value="Dna2/JHS1_DEXXQ-box"/>
</dbReference>
<sequence>MPKALSLKKSKQAGPPKNQNPITQFFKNKPNGSSEAVRNHEIPSQKTLPQRDERVSNKRKAASPELVDLCEFDGDILSDIPSSLENNQQINKANKKAKIEEVTLRSTPTKNGLTCKILKSPEKENCVKIRKPLNIGENEKQIAELLNCEKNDFDGDHVQQQAAKRNITPKKNLITELRRSPRIAKLLTPEKLKESSPIKKALDFGQEDGFGDGFVDEWELNDIEEKTVEDLDLTVMQRCEVLNVIRHPTSLELKLKNTYNNRGTCFVEGFWLDTPISEREILSILASRDASGKFSVSNTAGLIVLRPDHLVSSTSVVAGVFCKRKAVLQERWRGIDSANSAMTIGTLIHELVQKALTQNIQNIQQLSKEADRIIKESIQLLYDAGLSEDEVRTDMQAYIQPLAEFMQTYLAKKPPSSAPQNKKGKWNGHVNKVLDIEENLCCPELGLKGKIDATLEVTIHDRKGTKLETVPLELKSGKASESAEHRGQLVLYGMMLALQRGQNPALAEQRGLLLYLKNSVELREVSCGYPERRDLVLLRNKLVKNLAAGPEDVDPEQIMDIEDASALLQQRLPGPIHRENVCSKCPYLTLCSLHLWHTDGRSVSETHPLSKLREPALGHLSEAHIKYFLHWTALLKIEERGQMGASPLHALWTDSVEKREKRGTCAANLHLKSVEESGDRYLHVFLRKMERSSNSDKSVESKGPQEGEFSIVSIEKRPWIAAGVVLHSKENEMHILLERDLSQRLPKSTKFHIDTYESYATTVQNLTNLGVLMEDSERAQRLRSLIIDKETPLFEKKQPREVGRLGSKLMRGLNIEQQRAVLRALAATHYALLRGLPGTGKTQTLSVLIQMAVALKMRILVTAHTHSAVDNLLARLPKTIRIMRLGPKSRVAASMSHCCEQELAAKCDTPEQLEKLYDSMEVVGVTCLGASHAMLSRTTFDMCIVDEATQVLQSTVLRPLFAAKRFVLVGDPDQLPPVVRSRAARRLGMEESLFHRLMNEEATSTLALQYRMNSRLAELANRVAYAGRLACASDTVARACLHVDLKKISDSFGAWPWLAEACSPEGAKAAIFLDVQTEAGGRSLANTDEACMVLALVNTLLKGGVKPGDIGVIAPYREQVSLLRRTVSGLGVEASTVDQFQGRDKSVILYSCTRRCQKQDDREVKEGEVLNDNRRLAVSVTRAKHKLIVIGDSRALRRYAPLTRMIEACTAVQIPASDIKEVIDKYGTSVA</sequence>
<evidence type="ECO:0000313" key="28">
    <source>
        <dbReference type="Proteomes" id="UP001549921"/>
    </source>
</evidence>
<dbReference type="InterPro" id="IPR014808">
    <property type="entry name" value="DNA_replication_fac_Dna2_N"/>
</dbReference>
<dbReference type="InterPro" id="IPR027417">
    <property type="entry name" value="P-loop_NTPase"/>
</dbReference>
<comment type="cofactor">
    <cofactor evidence="1">
        <name>[4Fe-4S] cluster</name>
        <dbReference type="ChEBI" id="CHEBI:49883"/>
    </cofactor>
</comment>
<feature type="domain" description="DNA2/NAM7 helicase helicase" evidence="25">
    <location>
        <begin position="914"/>
        <end position="981"/>
    </location>
</feature>
<keyword evidence="6" id="KW-0004">4Fe-4S</keyword>
<evidence type="ECO:0000256" key="5">
    <source>
        <dbReference type="ARBA" id="ARBA00021516"/>
    </source>
</evidence>
<dbReference type="GO" id="GO:0006260">
    <property type="term" value="P:DNA replication"/>
    <property type="evidence" value="ECO:0007669"/>
    <property type="project" value="UniProtKB-KW"/>
</dbReference>
<dbReference type="GO" id="GO:0003677">
    <property type="term" value="F:DNA binding"/>
    <property type="evidence" value="ECO:0007669"/>
    <property type="project" value="UniProtKB-KW"/>
</dbReference>
<comment type="similarity">
    <text evidence="3">Belongs to the DNA2/NAM7 helicase family.</text>
</comment>
<dbReference type="Pfam" id="PF08696">
    <property type="entry name" value="Dna2"/>
    <property type="match status" value="1"/>
</dbReference>
<dbReference type="InterPro" id="IPR047187">
    <property type="entry name" value="SF1_C_Upf1"/>
</dbReference>
<keyword evidence="16" id="KW-0411">Iron-sulfur</keyword>
<accession>A0ABD0SEK7</accession>
<name>A0ABD0SEK7_LOXSC</name>
<organism evidence="27 28">
    <name type="scientific">Loxostege sticticalis</name>
    <name type="common">Beet webworm moth</name>
    <dbReference type="NCBI Taxonomy" id="481309"/>
    <lineage>
        <taxon>Eukaryota</taxon>
        <taxon>Metazoa</taxon>
        <taxon>Ecdysozoa</taxon>
        <taxon>Arthropoda</taxon>
        <taxon>Hexapoda</taxon>
        <taxon>Insecta</taxon>
        <taxon>Pterygota</taxon>
        <taxon>Neoptera</taxon>
        <taxon>Endopterygota</taxon>
        <taxon>Lepidoptera</taxon>
        <taxon>Glossata</taxon>
        <taxon>Ditrysia</taxon>
        <taxon>Pyraloidea</taxon>
        <taxon>Crambidae</taxon>
        <taxon>Pyraustinae</taxon>
        <taxon>Loxostege</taxon>
    </lineage>
</organism>
<dbReference type="GO" id="GO:0046872">
    <property type="term" value="F:metal ion binding"/>
    <property type="evidence" value="ECO:0007669"/>
    <property type="project" value="UniProtKB-KW"/>
</dbReference>
<dbReference type="EMBL" id="JBEDNZ010000022">
    <property type="protein sequence ID" value="KAL0818269.1"/>
    <property type="molecule type" value="Genomic_DNA"/>
</dbReference>
<reference evidence="27 28" key="1">
    <citation type="submission" date="2024-06" db="EMBL/GenBank/DDBJ databases">
        <title>A chromosome-level genome assembly of beet webworm, Loxostege sticticalis.</title>
        <authorList>
            <person name="Zhang Y."/>
        </authorList>
    </citation>
    <scope>NUCLEOTIDE SEQUENCE [LARGE SCALE GENOMIC DNA]</scope>
    <source>
        <strain evidence="27">AQ028</strain>
        <tissue evidence="27">Male pupae</tissue>
    </source>
</reference>
<dbReference type="GO" id="GO:0051539">
    <property type="term" value="F:4 iron, 4 sulfur cluster binding"/>
    <property type="evidence" value="ECO:0007669"/>
    <property type="project" value="UniProtKB-KW"/>
</dbReference>
<dbReference type="CDD" id="cd22318">
    <property type="entry name" value="DNA2_N-like"/>
    <property type="match status" value="1"/>
</dbReference>
<evidence type="ECO:0000256" key="23">
    <source>
        <dbReference type="SAM" id="MobiDB-lite"/>
    </source>
</evidence>
<keyword evidence="17" id="KW-0238">DNA-binding</keyword>
<dbReference type="InterPro" id="IPR011604">
    <property type="entry name" value="PDDEXK-like_dom_sf"/>
</dbReference>
<feature type="compositionally biased region" description="Polar residues" evidence="23">
    <location>
        <begin position="17"/>
        <end position="36"/>
    </location>
</feature>
<evidence type="ECO:0000256" key="20">
    <source>
        <dbReference type="ARBA" id="ARBA00023268"/>
    </source>
</evidence>
<dbReference type="GO" id="GO:0005634">
    <property type="term" value="C:nucleus"/>
    <property type="evidence" value="ECO:0007669"/>
    <property type="project" value="UniProtKB-SubCell"/>
</dbReference>
<evidence type="ECO:0000259" key="26">
    <source>
        <dbReference type="Pfam" id="PF13087"/>
    </source>
</evidence>
<gene>
    <name evidence="27" type="ORF">ABMA28_008760</name>
</gene>
<comment type="caution">
    <text evidence="27">The sequence shown here is derived from an EMBL/GenBank/DDBJ whole genome shotgun (WGS) entry which is preliminary data.</text>
</comment>
<evidence type="ECO:0000256" key="1">
    <source>
        <dbReference type="ARBA" id="ARBA00001966"/>
    </source>
</evidence>
<dbReference type="InterPro" id="IPR041677">
    <property type="entry name" value="DNA2/NAM7_AAA_11"/>
</dbReference>
<evidence type="ECO:0000256" key="3">
    <source>
        <dbReference type="ARBA" id="ARBA00007913"/>
    </source>
</evidence>
<evidence type="ECO:0000256" key="17">
    <source>
        <dbReference type="ARBA" id="ARBA00023125"/>
    </source>
</evidence>
<evidence type="ECO:0000256" key="11">
    <source>
        <dbReference type="ARBA" id="ARBA00022763"/>
    </source>
</evidence>
<dbReference type="Proteomes" id="UP001549921">
    <property type="component" value="Unassembled WGS sequence"/>
</dbReference>
<keyword evidence="11" id="KW-0227">DNA damage</keyword>
<dbReference type="FunFam" id="3.40.50.300:FF:000721">
    <property type="entry name" value="DNA replication ATP-dependent helicase/nuclease DNA2"/>
    <property type="match status" value="1"/>
</dbReference>
<evidence type="ECO:0000256" key="19">
    <source>
        <dbReference type="ARBA" id="ARBA00023242"/>
    </source>
</evidence>
<keyword evidence="8" id="KW-0540">Nuclease</keyword>
<dbReference type="CDD" id="cd18041">
    <property type="entry name" value="DEXXQc_DNA2"/>
    <property type="match status" value="1"/>
</dbReference>
<comment type="catalytic activity">
    <reaction evidence="22">
        <text>ATP + H2O = ADP + phosphate + H(+)</text>
        <dbReference type="Rhea" id="RHEA:13065"/>
        <dbReference type="ChEBI" id="CHEBI:15377"/>
        <dbReference type="ChEBI" id="CHEBI:15378"/>
        <dbReference type="ChEBI" id="CHEBI:30616"/>
        <dbReference type="ChEBI" id="CHEBI:43474"/>
        <dbReference type="ChEBI" id="CHEBI:456216"/>
        <dbReference type="EC" id="3.6.4.12"/>
    </reaction>
</comment>